<dbReference type="EMBL" id="JANPWB010000014">
    <property type="protein sequence ID" value="KAJ1101552.1"/>
    <property type="molecule type" value="Genomic_DNA"/>
</dbReference>
<feature type="compositionally biased region" description="Basic and acidic residues" evidence="1">
    <location>
        <begin position="1"/>
        <end position="13"/>
    </location>
</feature>
<keyword evidence="3" id="KW-1185">Reference proteome</keyword>
<sequence length="97" mass="10285">MKEGHNKDKKQMRETPGLEADGQSREKEEDEEREEWFEAESWDSAGEAKVPATVLENLGTHGSPLPVVVVDACLDGGLTDMEAGVDGGGGTTSLLAG</sequence>
<evidence type="ECO:0000313" key="2">
    <source>
        <dbReference type="EMBL" id="KAJ1101552.1"/>
    </source>
</evidence>
<organism evidence="2 3">
    <name type="scientific">Pleurodeles waltl</name>
    <name type="common">Iberian ribbed newt</name>
    <dbReference type="NCBI Taxonomy" id="8319"/>
    <lineage>
        <taxon>Eukaryota</taxon>
        <taxon>Metazoa</taxon>
        <taxon>Chordata</taxon>
        <taxon>Craniata</taxon>
        <taxon>Vertebrata</taxon>
        <taxon>Euteleostomi</taxon>
        <taxon>Amphibia</taxon>
        <taxon>Batrachia</taxon>
        <taxon>Caudata</taxon>
        <taxon>Salamandroidea</taxon>
        <taxon>Salamandridae</taxon>
        <taxon>Pleurodelinae</taxon>
        <taxon>Pleurodeles</taxon>
    </lineage>
</organism>
<feature type="region of interest" description="Disordered" evidence="1">
    <location>
        <begin position="1"/>
        <end position="48"/>
    </location>
</feature>
<accession>A0AAV7MGF3</accession>
<proteinExistence type="predicted"/>
<evidence type="ECO:0000313" key="3">
    <source>
        <dbReference type="Proteomes" id="UP001066276"/>
    </source>
</evidence>
<evidence type="ECO:0000256" key="1">
    <source>
        <dbReference type="SAM" id="MobiDB-lite"/>
    </source>
</evidence>
<gene>
    <name evidence="2" type="ORF">NDU88_006619</name>
</gene>
<comment type="caution">
    <text evidence="2">The sequence shown here is derived from an EMBL/GenBank/DDBJ whole genome shotgun (WGS) entry which is preliminary data.</text>
</comment>
<feature type="compositionally biased region" description="Acidic residues" evidence="1">
    <location>
        <begin position="28"/>
        <end position="41"/>
    </location>
</feature>
<dbReference type="AlphaFoldDB" id="A0AAV7MGF3"/>
<name>A0AAV7MGF3_PLEWA</name>
<protein>
    <submittedName>
        <fullName evidence="2">Uncharacterized protein</fullName>
    </submittedName>
</protein>
<dbReference type="Proteomes" id="UP001066276">
    <property type="component" value="Chromosome 10"/>
</dbReference>
<reference evidence="2" key="1">
    <citation type="journal article" date="2022" name="bioRxiv">
        <title>Sequencing and chromosome-scale assembly of the giantPleurodeles waltlgenome.</title>
        <authorList>
            <person name="Brown T."/>
            <person name="Elewa A."/>
            <person name="Iarovenko S."/>
            <person name="Subramanian E."/>
            <person name="Araus A.J."/>
            <person name="Petzold A."/>
            <person name="Susuki M."/>
            <person name="Suzuki K.-i.T."/>
            <person name="Hayashi T."/>
            <person name="Toyoda A."/>
            <person name="Oliveira C."/>
            <person name="Osipova E."/>
            <person name="Leigh N.D."/>
            <person name="Simon A."/>
            <person name="Yun M.H."/>
        </authorList>
    </citation>
    <scope>NUCLEOTIDE SEQUENCE</scope>
    <source>
        <strain evidence="2">20211129_DDA</strain>
        <tissue evidence="2">Liver</tissue>
    </source>
</reference>